<gene>
    <name evidence="1" type="ORF">GCM10020369_54320</name>
</gene>
<dbReference type="RefSeq" id="WP_345731054.1">
    <property type="nucleotide sequence ID" value="NZ_BAAAYN010000038.1"/>
</dbReference>
<organism evidence="1 2">
    <name type="scientific">Cryptosporangium minutisporangium</name>
    <dbReference type="NCBI Taxonomy" id="113569"/>
    <lineage>
        <taxon>Bacteria</taxon>
        <taxon>Bacillati</taxon>
        <taxon>Actinomycetota</taxon>
        <taxon>Actinomycetes</taxon>
        <taxon>Cryptosporangiales</taxon>
        <taxon>Cryptosporangiaceae</taxon>
        <taxon>Cryptosporangium</taxon>
    </lineage>
</organism>
<proteinExistence type="predicted"/>
<accession>A0ABP6T4U4</accession>
<protein>
    <recommendedName>
        <fullName evidence="3">Acyltransferase</fullName>
    </recommendedName>
</protein>
<reference evidence="2" key="1">
    <citation type="journal article" date="2019" name="Int. J. Syst. Evol. Microbiol.">
        <title>The Global Catalogue of Microorganisms (GCM) 10K type strain sequencing project: providing services to taxonomists for standard genome sequencing and annotation.</title>
        <authorList>
            <consortium name="The Broad Institute Genomics Platform"/>
            <consortium name="The Broad Institute Genome Sequencing Center for Infectious Disease"/>
            <person name="Wu L."/>
            <person name="Ma J."/>
        </authorList>
    </citation>
    <scope>NUCLEOTIDE SEQUENCE [LARGE SCALE GENOMIC DNA]</scope>
    <source>
        <strain evidence="2">JCM 9458</strain>
    </source>
</reference>
<dbReference type="EMBL" id="BAAAYN010000038">
    <property type="protein sequence ID" value="GAA3392478.1"/>
    <property type="molecule type" value="Genomic_DNA"/>
</dbReference>
<sequence length="131" mass="14054">MGIGVLGVAVVVARIETRPDGLTARTLALPPLVGIGRISYGLYLWHWPTFLLLDADRTGLSGGALLGVRCAATAALALASYTLVEQPIRTGRWPVRYRPAFATALDSPQRCVGDSARFGGVRRRAHISDTR</sequence>
<name>A0ABP6T4U4_9ACTN</name>
<evidence type="ECO:0000313" key="1">
    <source>
        <dbReference type="EMBL" id="GAA3392478.1"/>
    </source>
</evidence>
<evidence type="ECO:0000313" key="2">
    <source>
        <dbReference type="Proteomes" id="UP001501676"/>
    </source>
</evidence>
<dbReference type="Proteomes" id="UP001501676">
    <property type="component" value="Unassembled WGS sequence"/>
</dbReference>
<keyword evidence="2" id="KW-1185">Reference proteome</keyword>
<evidence type="ECO:0008006" key="3">
    <source>
        <dbReference type="Google" id="ProtNLM"/>
    </source>
</evidence>
<comment type="caution">
    <text evidence="1">The sequence shown here is derived from an EMBL/GenBank/DDBJ whole genome shotgun (WGS) entry which is preliminary data.</text>
</comment>